<organism evidence="1 2">
    <name type="scientific">Poseidonocella pacifica</name>
    <dbReference type="NCBI Taxonomy" id="871651"/>
    <lineage>
        <taxon>Bacteria</taxon>
        <taxon>Pseudomonadati</taxon>
        <taxon>Pseudomonadota</taxon>
        <taxon>Alphaproteobacteria</taxon>
        <taxon>Rhodobacterales</taxon>
        <taxon>Roseobacteraceae</taxon>
        <taxon>Poseidonocella</taxon>
    </lineage>
</organism>
<evidence type="ECO:0000313" key="1">
    <source>
        <dbReference type="EMBL" id="SFB11320.1"/>
    </source>
</evidence>
<dbReference type="EMBL" id="FOJU01000005">
    <property type="protein sequence ID" value="SFB11320.1"/>
    <property type="molecule type" value="Genomic_DNA"/>
</dbReference>
<gene>
    <name evidence="1" type="ORF">SAMN05421688_2961</name>
</gene>
<sequence>MTTETTREPIKPTQDRYSDIAQEARATAREALSTAERYAQDQAAGEAERVANAADAAAAEFDAGSFEAAAIGKIADEFEGVAARIRSTDLATATHEVTNFARKNPALFLGGAALLGFAAARFLKAREDVEPVTAPAPAWDMSEPPAYHRERPIAVGDEEVM</sequence>
<dbReference type="AlphaFoldDB" id="A0A1I0YFN1"/>
<keyword evidence="2" id="KW-1185">Reference proteome</keyword>
<reference evidence="1 2" key="1">
    <citation type="submission" date="2016-10" db="EMBL/GenBank/DDBJ databases">
        <authorList>
            <person name="de Groot N.N."/>
        </authorList>
    </citation>
    <scope>NUCLEOTIDE SEQUENCE [LARGE SCALE GENOMIC DNA]</scope>
    <source>
        <strain evidence="1 2">DSM 29316</strain>
    </source>
</reference>
<evidence type="ECO:0000313" key="2">
    <source>
        <dbReference type="Proteomes" id="UP000198796"/>
    </source>
</evidence>
<protein>
    <submittedName>
        <fullName evidence="1">Uncharacterized protein</fullName>
    </submittedName>
</protein>
<proteinExistence type="predicted"/>
<dbReference type="RefSeq" id="WP_092066262.1">
    <property type="nucleotide sequence ID" value="NZ_FOJU01000005.1"/>
</dbReference>
<name>A0A1I0YFN1_9RHOB</name>
<dbReference type="STRING" id="871651.SAMN05421688_2961"/>
<accession>A0A1I0YFN1</accession>
<dbReference type="Proteomes" id="UP000198796">
    <property type="component" value="Unassembled WGS sequence"/>
</dbReference>